<feature type="transmembrane region" description="Helical" evidence="5">
    <location>
        <begin position="42"/>
        <end position="59"/>
    </location>
</feature>
<dbReference type="InterPro" id="IPR003339">
    <property type="entry name" value="ABC/ECF_trnsptr_transmembrane"/>
</dbReference>
<keyword evidence="4 5" id="KW-0472">Membrane</keyword>
<evidence type="ECO:0000256" key="5">
    <source>
        <dbReference type="SAM" id="Phobius"/>
    </source>
</evidence>
<comment type="caution">
    <text evidence="6">The sequence shown here is derived from an EMBL/GenBank/DDBJ whole genome shotgun (WGS) entry which is preliminary data.</text>
</comment>
<evidence type="ECO:0008006" key="8">
    <source>
        <dbReference type="Google" id="ProtNLM"/>
    </source>
</evidence>
<comment type="subcellular location">
    <subcellularLocation>
        <location evidence="1">Membrane</location>
        <topology evidence="1">Multi-pass membrane protein</topology>
    </subcellularLocation>
</comment>
<dbReference type="STRING" id="157838.AN964_00870"/>
<protein>
    <recommendedName>
        <fullName evidence="8">Energy-coupling factor transporter transmembrane protein EcfT</fullName>
    </recommendedName>
</protein>
<dbReference type="Proteomes" id="UP000051888">
    <property type="component" value="Unassembled WGS sequence"/>
</dbReference>
<evidence type="ECO:0000313" key="7">
    <source>
        <dbReference type="Proteomes" id="UP000051888"/>
    </source>
</evidence>
<feature type="transmembrane region" description="Helical" evidence="5">
    <location>
        <begin position="114"/>
        <end position="136"/>
    </location>
</feature>
<name>A0A0Q3TDQ1_9BACI</name>
<evidence type="ECO:0000256" key="3">
    <source>
        <dbReference type="ARBA" id="ARBA00022989"/>
    </source>
</evidence>
<dbReference type="PANTHER" id="PTHR33514">
    <property type="entry name" value="PROTEIN ABCI12, CHLOROPLASTIC"/>
    <property type="match status" value="1"/>
</dbReference>
<proteinExistence type="predicted"/>
<accession>A0A0Q3TDQ1</accession>
<keyword evidence="7" id="KW-1185">Reference proteome</keyword>
<gene>
    <name evidence="6" type="ORF">AN964_00870</name>
</gene>
<dbReference type="OrthoDB" id="8635523at2"/>
<dbReference type="PANTHER" id="PTHR33514:SF1">
    <property type="entry name" value="ABC TRANSPORTER PERMEASE"/>
    <property type="match status" value="1"/>
</dbReference>
<keyword evidence="3 5" id="KW-1133">Transmembrane helix</keyword>
<evidence type="ECO:0000256" key="2">
    <source>
        <dbReference type="ARBA" id="ARBA00022692"/>
    </source>
</evidence>
<dbReference type="Pfam" id="PF02361">
    <property type="entry name" value="CbiQ"/>
    <property type="match status" value="1"/>
</dbReference>
<evidence type="ECO:0000256" key="4">
    <source>
        <dbReference type="ARBA" id="ARBA00023136"/>
    </source>
</evidence>
<sequence>MAVEMLSYIKRSSPVHELSGATKLILFIMWSSAAMLTYDTRVLLFLLVISIAIFIVSKIHLREVSFVLFFILFFLFLNNIAIYLFSPQEGVKIYGTSHVLFDIASRYNVTLEQLFYQFNITIKYFVVIPAALLFIVTTHPSEFAASLNRIGVPYKIAYAVSIALRYIPDIQRDFRNIAQSQQARGIDLSKKEKLFKRIKNASSIIIPLILSSLDRIEVITNAMELRGFGKNKRRTWYSRKPFKRADYITIVSGACILGAALFITFHDGNRFYNPFVK</sequence>
<dbReference type="CDD" id="cd16914">
    <property type="entry name" value="EcfT"/>
    <property type="match status" value="1"/>
</dbReference>
<dbReference type="RefSeq" id="WP_055737912.1">
    <property type="nucleotide sequence ID" value="NZ_JAAIWL010000017.1"/>
</dbReference>
<organism evidence="6 7">
    <name type="scientific">Heyndrickxia shackletonii</name>
    <dbReference type="NCBI Taxonomy" id="157838"/>
    <lineage>
        <taxon>Bacteria</taxon>
        <taxon>Bacillati</taxon>
        <taxon>Bacillota</taxon>
        <taxon>Bacilli</taxon>
        <taxon>Bacillales</taxon>
        <taxon>Bacillaceae</taxon>
        <taxon>Heyndrickxia</taxon>
    </lineage>
</organism>
<feature type="transmembrane region" description="Helical" evidence="5">
    <location>
        <begin position="247"/>
        <end position="265"/>
    </location>
</feature>
<dbReference type="PATRIC" id="fig|157838.3.peg.190"/>
<reference evidence="6 7" key="1">
    <citation type="submission" date="2015-09" db="EMBL/GenBank/DDBJ databases">
        <title>Genome sequencing project for genomic taxonomy and phylogenomics of Bacillus-like bacteria.</title>
        <authorList>
            <person name="Liu B."/>
            <person name="Wang J."/>
            <person name="Zhu Y."/>
            <person name="Liu G."/>
            <person name="Chen Q."/>
            <person name="Chen Z."/>
            <person name="Lan J."/>
            <person name="Che J."/>
            <person name="Ge C."/>
            <person name="Shi H."/>
            <person name="Pan Z."/>
            <person name="Liu X."/>
        </authorList>
    </citation>
    <scope>NUCLEOTIDE SEQUENCE [LARGE SCALE GENOMIC DNA]</scope>
    <source>
        <strain evidence="6 7">LMG 18435</strain>
    </source>
</reference>
<dbReference type="EMBL" id="LJJC01000004">
    <property type="protein sequence ID" value="KQL52232.1"/>
    <property type="molecule type" value="Genomic_DNA"/>
</dbReference>
<evidence type="ECO:0000313" key="6">
    <source>
        <dbReference type="EMBL" id="KQL52232.1"/>
    </source>
</evidence>
<evidence type="ECO:0000256" key="1">
    <source>
        <dbReference type="ARBA" id="ARBA00004141"/>
    </source>
</evidence>
<dbReference type="GO" id="GO:0005886">
    <property type="term" value="C:plasma membrane"/>
    <property type="evidence" value="ECO:0007669"/>
    <property type="project" value="TreeGrafter"/>
</dbReference>
<keyword evidence="2 5" id="KW-0812">Transmembrane</keyword>
<dbReference type="AlphaFoldDB" id="A0A0Q3TDQ1"/>
<feature type="transmembrane region" description="Helical" evidence="5">
    <location>
        <begin position="66"/>
        <end position="85"/>
    </location>
</feature>